<name>A0A923PHG1_9BACT</name>
<sequence length="225" mass="24781">MKKALLIALVLVLATQISFGQGRKFLRDKVAEWGTCKNVAMTLSGGDIALTEKNGWAAEGIPDAMFAELTELNEGDELIDDVTVTDNGSWLVLWGDNGVTSYGCPAELDAAIEEWNNNGEVINSITFNDEGDWIMISDDFYVASDSDIMDWLAAGESEYGELWAAHMTNTGLVVVYEGGYQFLGDVPANLIKELEETDIDVYRLKFLSDGAFFIADKGGKYSYYF</sequence>
<evidence type="ECO:0000313" key="1">
    <source>
        <dbReference type="EMBL" id="MBC6993359.1"/>
    </source>
</evidence>
<proteinExistence type="predicted"/>
<accession>A0A923PHG1</accession>
<organism evidence="1 2">
    <name type="scientific">Neolewinella lacunae</name>
    <dbReference type="NCBI Taxonomy" id="1517758"/>
    <lineage>
        <taxon>Bacteria</taxon>
        <taxon>Pseudomonadati</taxon>
        <taxon>Bacteroidota</taxon>
        <taxon>Saprospiria</taxon>
        <taxon>Saprospirales</taxon>
        <taxon>Lewinellaceae</taxon>
        <taxon>Neolewinella</taxon>
    </lineage>
</organism>
<keyword evidence="2" id="KW-1185">Reference proteome</keyword>
<dbReference type="Proteomes" id="UP000650081">
    <property type="component" value="Unassembled WGS sequence"/>
</dbReference>
<dbReference type="EMBL" id="JACSIT010000065">
    <property type="protein sequence ID" value="MBC6993359.1"/>
    <property type="molecule type" value="Genomic_DNA"/>
</dbReference>
<comment type="caution">
    <text evidence="1">The sequence shown here is derived from an EMBL/GenBank/DDBJ whole genome shotgun (WGS) entry which is preliminary data.</text>
</comment>
<dbReference type="RefSeq" id="WP_187465473.1">
    <property type="nucleotide sequence ID" value="NZ_JACSIT010000065.1"/>
</dbReference>
<protein>
    <submittedName>
        <fullName evidence="1">Uncharacterized protein</fullName>
    </submittedName>
</protein>
<gene>
    <name evidence="1" type="ORF">H9S92_04240</name>
</gene>
<reference evidence="1" key="1">
    <citation type="submission" date="2020-08" db="EMBL/GenBank/DDBJ databases">
        <title>Lewinella bacteria from marine environments.</title>
        <authorList>
            <person name="Zhong Y."/>
        </authorList>
    </citation>
    <scope>NUCLEOTIDE SEQUENCE</scope>
    <source>
        <strain evidence="1">KCTC 42187</strain>
    </source>
</reference>
<evidence type="ECO:0000313" key="2">
    <source>
        <dbReference type="Proteomes" id="UP000650081"/>
    </source>
</evidence>
<dbReference type="AlphaFoldDB" id="A0A923PHG1"/>